<keyword evidence="6" id="KW-0201">Cytochrome c-type biogenesis</keyword>
<feature type="transmembrane region" description="Helical" evidence="10">
    <location>
        <begin position="169"/>
        <end position="192"/>
    </location>
</feature>
<organism evidence="13">
    <name type="scientific">marine metagenome</name>
    <dbReference type="NCBI Taxonomy" id="408172"/>
    <lineage>
        <taxon>unclassified sequences</taxon>
        <taxon>metagenomes</taxon>
        <taxon>ecological metagenomes</taxon>
    </lineage>
</organism>
<feature type="transmembrane region" description="Helical" evidence="10">
    <location>
        <begin position="346"/>
        <end position="369"/>
    </location>
</feature>
<keyword evidence="4" id="KW-0997">Cell inner membrane</keyword>
<proteinExistence type="inferred from homology"/>
<evidence type="ECO:0000256" key="6">
    <source>
        <dbReference type="ARBA" id="ARBA00022748"/>
    </source>
</evidence>
<feature type="transmembrane region" description="Helical" evidence="10">
    <location>
        <begin position="478"/>
        <end position="501"/>
    </location>
</feature>
<comment type="subcellular location">
    <subcellularLocation>
        <location evidence="1">Cell inner membrane</location>
        <topology evidence="1">Multi-pass membrane protein</topology>
    </subcellularLocation>
</comment>
<feature type="transmembrane region" description="Helical" evidence="10">
    <location>
        <begin position="6"/>
        <end position="23"/>
    </location>
</feature>
<evidence type="ECO:0000256" key="1">
    <source>
        <dbReference type="ARBA" id="ARBA00004429"/>
    </source>
</evidence>
<evidence type="ECO:0000256" key="8">
    <source>
        <dbReference type="ARBA" id="ARBA00023136"/>
    </source>
</evidence>
<dbReference type="PRINTS" id="PR01410">
    <property type="entry name" value="CCBIOGENESIS"/>
</dbReference>
<dbReference type="Pfam" id="PF16327">
    <property type="entry name" value="CcmF_C"/>
    <property type="match status" value="1"/>
</dbReference>
<feature type="transmembrane region" description="Helical" evidence="10">
    <location>
        <begin position="307"/>
        <end position="325"/>
    </location>
</feature>
<feature type="transmembrane region" description="Helical" evidence="10">
    <location>
        <begin position="244"/>
        <end position="261"/>
    </location>
</feature>
<feature type="transmembrane region" description="Helical" evidence="10">
    <location>
        <begin position="420"/>
        <end position="439"/>
    </location>
</feature>
<feature type="transmembrane region" description="Helical" evidence="10">
    <location>
        <begin position="389"/>
        <end position="408"/>
    </location>
</feature>
<comment type="function">
    <text evidence="9">Required for the biogenesis of c-type cytochromes. Possible subunit of a heme lyase.</text>
</comment>
<evidence type="ECO:0000256" key="2">
    <source>
        <dbReference type="ARBA" id="ARBA00009186"/>
    </source>
</evidence>
<comment type="similarity">
    <text evidence="2">Belongs to the CcmF/CycK/Ccl1/NrfE/CcsA family.</text>
</comment>
<feature type="transmembrane region" description="Helical" evidence="10">
    <location>
        <begin position="204"/>
        <end position="224"/>
    </location>
</feature>
<feature type="transmembrane region" description="Helical" evidence="10">
    <location>
        <begin position="601"/>
        <end position="621"/>
    </location>
</feature>
<evidence type="ECO:0000256" key="9">
    <source>
        <dbReference type="ARBA" id="ARBA00037230"/>
    </source>
</evidence>
<feature type="non-terminal residue" evidence="13">
    <location>
        <position position="1"/>
    </location>
</feature>
<dbReference type="GO" id="GO:0017004">
    <property type="term" value="P:cytochrome complex assembly"/>
    <property type="evidence" value="ECO:0007669"/>
    <property type="project" value="UniProtKB-KW"/>
</dbReference>
<dbReference type="InterPro" id="IPR003568">
    <property type="entry name" value="Cyt_c_biogenesis_CcmF"/>
</dbReference>
<feature type="domain" description="Cytochrome c assembly protein" evidence="11">
    <location>
        <begin position="82"/>
        <end position="290"/>
    </location>
</feature>
<dbReference type="InterPro" id="IPR002541">
    <property type="entry name" value="Cyt_c_assembly"/>
</dbReference>
<feature type="transmembrane region" description="Helical" evidence="10">
    <location>
        <begin position="115"/>
        <end position="135"/>
    </location>
</feature>
<dbReference type="GO" id="GO:0020037">
    <property type="term" value="F:heme binding"/>
    <property type="evidence" value="ECO:0007669"/>
    <property type="project" value="InterPro"/>
</dbReference>
<evidence type="ECO:0000256" key="7">
    <source>
        <dbReference type="ARBA" id="ARBA00022989"/>
    </source>
</evidence>
<feature type="transmembrane region" description="Helical" evidence="10">
    <location>
        <begin position="75"/>
        <end position="103"/>
    </location>
</feature>
<feature type="domain" description="Cytochrome c-type biogenesis protein CcmF C-terminal" evidence="12">
    <location>
        <begin position="309"/>
        <end position="620"/>
    </location>
</feature>
<dbReference type="Pfam" id="PF01578">
    <property type="entry name" value="Cytochrom_C_asm"/>
    <property type="match status" value="1"/>
</dbReference>
<reference evidence="13" key="1">
    <citation type="submission" date="2018-05" db="EMBL/GenBank/DDBJ databases">
        <authorList>
            <person name="Lanie J.A."/>
            <person name="Ng W.-L."/>
            <person name="Kazmierczak K.M."/>
            <person name="Andrzejewski T.M."/>
            <person name="Davidsen T.M."/>
            <person name="Wayne K.J."/>
            <person name="Tettelin H."/>
            <person name="Glass J.I."/>
            <person name="Rusch D."/>
            <person name="Podicherti R."/>
            <person name="Tsui H.-C.T."/>
            <person name="Winkler M.E."/>
        </authorList>
    </citation>
    <scope>NUCLEOTIDE SEQUENCE</scope>
</reference>
<evidence type="ECO:0000259" key="12">
    <source>
        <dbReference type="Pfam" id="PF16327"/>
    </source>
</evidence>
<protein>
    <recommendedName>
        <fullName evidence="14">Cytochrome c assembly protein domain-containing protein</fullName>
    </recommendedName>
</protein>
<dbReference type="InterPro" id="IPR003567">
    <property type="entry name" value="Cyt_c_biogenesis"/>
</dbReference>
<feature type="transmembrane region" description="Helical" evidence="10">
    <location>
        <begin position="268"/>
        <end position="287"/>
    </location>
</feature>
<dbReference type="PANTHER" id="PTHR43653">
    <property type="entry name" value="CYTOCHROME C ASSEMBLY PROTEIN-RELATED"/>
    <property type="match status" value="1"/>
</dbReference>
<evidence type="ECO:0000256" key="5">
    <source>
        <dbReference type="ARBA" id="ARBA00022692"/>
    </source>
</evidence>
<evidence type="ECO:0000256" key="10">
    <source>
        <dbReference type="SAM" id="Phobius"/>
    </source>
</evidence>
<keyword evidence="3" id="KW-1003">Cell membrane</keyword>
<dbReference type="InterPro" id="IPR032523">
    <property type="entry name" value="CcmF_C"/>
</dbReference>
<dbReference type="PRINTS" id="PR01411">
    <property type="entry name" value="CCMFBIOGNSIS"/>
</dbReference>
<keyword evidence="5 10" id="KW-0812">Transmembrane</keyword>
<dbReference type="AlphaFoldDB" id="A0A381PCN3"/>
<keyword evidence="7 10" id="KW-1133">Transmembrane helix</keyword>
<evidence type="ECO:0000259" key="11">
    <source>
        <dbReference type="Pfam" id="PF01578"/>
    </source>
</evidence>
<accession>A0A381PCN3</accession>
<dbReference type="PANTHER" id="PTHR43653:SF1">
    <property type="entry name" value="CYTOCHROME C-TYPE BIOGENESIS PROTEIN CCMF"/>
    <property type="match status" value="1"/>
</dbReference>
<dbReference type="GO" id="GO:0005886">
    <property type="term" value="C:plasma membrane"/>
    <property type="evidence" value="ECO:0007669"/>
    <property type="project" value="UniProtKB-SubCell"/>
</dbReference>
<evidence type="ECO:0000313" key="13">
    <source>
        <dbReference type="EMBL" id="SUZ64048.1"/>
    </source>
</evidence>
<dbReference type="EMBL" id="UINC01000928">
    <property type="protein sequence ID" value="SUZ64048.1"/>
    <property type="molecule type" value="Genomic_DNA"/>
</dbReference>
<sequence>VGVWVALAGALGASVMLILALGIRQGERHNRAFPWVAVMVSGCVVAVVAMEIALLTDNFSLAYVAANSTKTTPVLYKFATLWGALEGSLLLWALVLCLYVSAVSLNFRHQISDRLVAWALLTMLVVCVFFFGLLAGPADPFGTLPSPPVDGNGLNPLLRNHPLMAIHPVMLYFGYVGFTVPFSFAIAALVTGRLDERWLTSTRVWTLIAWGSLTVGVLLGAWWSYEVLGWGGYWAWDPVENASFLPWLTGTAFIHSVIVQERRGMLRVWNLCLLLATFALTIFGTFLTRSGVIESVHEFSASSLGPLLLGFFALILVVSVTLVGLRGDQLRSPGSIDSPLSREGSFLANNLLFSLFAFVVLLGTVFPLIVEAINGDQLAVGRPYFDRMLLPIGMALLLVMGLAPLLTWRSTAGSVLAQRALAPAACGAGVMAVAVVAGAEGVGPVLGMGLGGFVIGAALRHLVIAFRRNGWRGLVGRSGGGMVAHVGVSLLAFGFIASTAFSEEGEFQLRPGDTGSVAGHHITFVALTDTMDGPNRVVRALIDVEGRGIHSPAITQYPTFGRPIATPSVATSFIDDVYLSLIAIPEPDTDSVVIRVLIEPLVAWIWIGGFVIGVGTLLAVIPVGISRSARREEEVVRR</sequence>
<keyword evidence="8 10" id="KW-0472">Membrane</keyword>
<evidence type="ECO:0008006" key="14">
    <source>
        <dbReference type="Google" id="ProtNLM"/>
    </source>
</evidence>
<feature type="transmembrane region" description="Helical" evidence="10">
    <location>
        <begin position="445"/>
        <end position="466"/>
    </location>
</feature>
<evidence type="ECO:0000256" key="4">
    <source>
        <dbReference type="ARBA" id="ARBA00022519"/>
    </source>
</evidence>
<name>A0A381PCN3_9ZZZZ</name>
<dbReference type="GO" id="GO:0015232">
    <property type="term" value="F:heme transmembrane transporter activity"/>
    <property type="evidence" value="ECO:0007669"/>
    <property type="project" value="InterPro"/>
</dbReference>
<evidence type="ECO:0000256" key="3">
    <source>
        <dbReference type="ARBA" id="ARBA00022475"/>
    </source>
</evidence>
<feature type="transmembrane region" description="Helical" evidence="10">
    <location>
        <begin position="35"/>
        <end position="55"/>
    </location>
</feature>
<gene>
    <name evidence="13" type="ORF">METZ01_LOCUS16902</name>
</gene>